<feature type="transmembrane region" description="Helical" evidence="1">
    <location>
        <begin position="167"/>
        <end position="189"/>
    </location>
</feature>
<keyword evidence="1" id="KW-1133">Transmembrane helix</keyword>
<dbReference type="AlphaFoldDB" id="W8S8E3"/>
<feature type="transmembrane region" description="Helical" evidence="1">
    <location>
        <begin position="138"/>
        <end position="155"/>
    </location>
</feature>
<dbReference type="KEGG" id="red:roselon_02951"/>
<feature type="transmembrane region" description="Helical" evidence="1">
    <location>
        <begin position="12"/>
        <end position="32"/>
    </location>
</feature>
<feature type="transmembrane region" description="Helical" evidence="1">
    <location>
        <begin position="52"/>
        <end position="72"/>
    </location>
</feature>
<dbReference type="EMBL" id="CP004372">
    <property type="protein sequence ID" value="AHM05236.1"/>
    <property type="molecule type" value="Genomic_DNA"/>
</dbReference>
<feature type="transmembrane region" description="Helical" evidence="1">
    <location>
        <begin position="79"/>
        <end position="96"/>
    </location>
</feature>
<organism evidence="2 3">
    <name type="scientific">Roseicyclus elongatus DSM 19469</name>
    <dbReference type="NCBI Taxonomy" id="1294273"/>
    <lineage>
        <taxon>Bacteria</taxon>
        <taxon>Pseudomonadati</taxon>
        <taxon>Pseudomonadota</taxon>
        <taxon>Alphaproteobacteria</taxon>
        <taxon>Rhodobacterales</taxon>
        <taxon>Roseobacteraceae</taxon>
        <taxon>Roseicyclus</taxon>
    </lineage>
</organism>
<feature type="transmembrane region" description="Helical" evidence="1">
    <location>
        <begin position="209"/>
        <end position="225"/>
    </location>
</feature>
<keyword evidence="3" id="KW-1185">Reference proteome</keyword>
<gene>
    <name evidence="2" type="ORF">roselon_02951</name>
</gene>
<name>W8S8E3_9RHOB</name>
<dbReference type="OrthoDB" id="7067875at2"/>
<evidence type="ECO:0000256" key="1">
    <source>
        <dbReference type="SAM" id="Phobius"/>
    </source>
</evidence>
<protein>
    <submittedName>
        <fullName evidence="2">Uncharacterized protein</fullName>
    </submittedName>
</protein>
<reference evidence="2 3" key="1">
    <citation type="submission" date="2013-03" db="EMBL/GenBank/DDBJ databases">
        <authorList>
            <person name="Fiebig A."/>
            <person name="Goeker M."/>
            <person name="Klenk H.-P.P."/>
        </authorList>
    </citation>
    <scope>NUCLEOTIDE SEQUENCE [LARGE SCALE GENOMIC DNA]</scope>
    <source>
        <strain evidence="3">DSM 19469</strain>
    </source>
</reference>
<evidence type="ECO:0000313" key="3">
    <source>
        <dbReference type="Proteomes" id="UP000019593"/>
    </source>
</evidence>
<proteinExistence type="predicted"/>
<dbReference type="eggNOG" id="ENOG5032Z6T">
    <property type="taxonomic scope" value="Bacteria"/>
</dbReference>
<keyword evidence="1" id="KW-0472">Membrane</keyword>
<accession>W8S8E3</accession>
<dbReference type="STRING" id="1294273.roselon_02951"/>
<evidence type="ECO:0000313" key="2">
    <source>
        <dbReference type="EMBL" id="AHM05236.1"/>
    </source>
</evidence>
<sequence>MSTPVADRHEVSALWRWQLPLALALFTFVLRYTYPEFSRFVILTEGWGPVELSHFVMPFLTGVVAIACLMSLPEGSQKALRIWFILLMLGGFFIAGEEHSWGQHFFNWSTPEYWAELNRQQETNLHNSSSWFNQKPQLVLQVSVLFAVVILPLGTRYGRFSGLRERFAFVLPGISTYAIGRFMVFYAIWDQLAKNLDFPEISTREAEVMETYLYGFLLIYAITMFKRIKRHTTGAA</sequence>
<dbReference type="HOGENOM" id="CLU_1174714_0_0_5"/>
<dbReference type="Proteomes" id="UP000019593">
    <property type="component" value="Chromosome"/>
</dbReference>
<dbReference type="RefSeq" id="WP_025312920.1">
    <property type="nucleotide sequence ID" value="NZ_CP004372.1"/>
</dbReference>
<keyword evidence="1" id="KW-0812">Transmembrane</keyword>